<name>A0A2Z5G747_9BACT</name>
<dbReference type="EMBL" id="CP030840">
    <property type="protein sequence ID" value="AXC14524.1"/>
    <property type="molecule type" value="Genomic_DNA"/>
</dbReference>
<dbReference type="AlphaFoldDB" id="A0A2Z5G747"/>
<keyword evidence="2" id="KW-1185">Reference proteome</keyword>
<evidence type="ECO:0000313" key="1">
    <source>
        <dbReference type="EMBL" id="AXC14524.1"/>
    </source>
</evidence>
<evidence type="ECO:0000313" key="2">
    <source>
        <dbReference type="Proteomes" id="UP000253606"/>
    </source>
</evidence>
<reference evidence="1 2" key="1">
    <citation type="journal article" date="2018" name="Front. Microbiol.">
        <title>Hydrolytic Capabilities as a Key to Environmental Success: Chitinolytic and Cellulolytic Acidobacteria From Acidic Sub-arctic Soils and Boreal Peatlands.</title>
        <authorList>
            <person name="Belova S.E."/>
            <person name="Ravin N.V."/>
            <person name="Pankratov T.A."/>
            <person name="Rakitin A.L."/>
            <person name="Ivanova A.A."/>
            <person name="Beletsky A.V."/>
            <person name="Mardanov A.V."/>
            <person name="Sinninghe Damste J.S."/>
            <person name="Dedysh S.N."/>
        </authorList>
    </citation>
    <scope>NUCLEOTIDE SEQUENCE [LARGE SCALE GENOMIC DNA]</scope>
    <source>
        <strain evidence="1 2">SBC82</strain>
    </source>
</reference>
<organism evidence="1 2">
    <name type="scientific">Acidisarcina polymorpha</name>
    <dbReference type="NCBI Taxonomy" id="2211140"/>
    <lineage>
        <taxon>Bacteria</taxon>
        <taxon>Pseudomonadati</taxon>
        <taxon>Acidobacteriota</taxon>
        <taxon>Terriglobia</taxon>
        <taxon>Terriglobales</taxon>
        <taxon>Acidobacteriaceae</taxon>
        <taxon>Acidisarcina</taxon>
    </lineage>
</organism>
<sequence length="44" mass="4789">MLANRGKFRSGFWLSGAQNFPPPNNSIESRGCAFFTGGLKGIQE</sequence>
<accession>A0A2Z5G747</accession>
<dbReference type="KEGG" id="abas:ACPOL_5272"/>
<proteinExistence type="predicted"/>
<dbReference type="Proteomes" id="UP000253606">
    <property type="component" value="Chromosome"/>
</dbReference>
<protein>
    <submittedName>
        <fullName evidence="1">Uncharacterized protein</fullName>
    </submittedName>
</protein>
<gene>
    <name evidence="1" type="ORF">ACPOL_5272</name>
</gene>